<dbReference type="SUPFAM" id="SSF82171">
    <property type="entry name" value="DPP6 N-terminal domain-like"/>
    <property type="match status" value="1"/>
</dbReference>
<dbReference type="InterPro" id="IPR011659">
    <property type="entry name" value="WD40"/>
</dbReference>
<sequence length="1111" mass="118777">MARRLPLTQMRPGKPPKASPAARGLAAAVSCVAIWGAAGVHAQTPPPAPVAAAAGLPLQPARHIAFDTDEGAWLSLTVSPDGHTIVFDLLGDLYALDGQGGTARPLTRGMAFDSQPAFSPDGAKIAFVSDRSGAENLWVANADGSDARQVTRNDSVHEYVSPAWSADGRSLFASLYRSDLNAIELWRYPVEDGGPGQELTGGKFSALGAAPSRDGRFVYYAAHVGKVFEDDVTLPLWSIDRLDLSTGQEETIVTNQGSAMRPVLSPDGRALVYAVRAQGQTALRIRTLDGGADRALVQPIQRDVQEALPTRDLVPGYAFTPDGQALLANIGGRIQRIEVATGATSTTPFNAHVALDLGPLLRQALKAETGPVRARLIQGPVQSPDGGRIAFSALGRIYVMDLKGGAPRPVTGAAERAFQPAWSPDGRTLAYVTWASPQGGQLWVAPADGRGPARRMDAVDAYYTDPAFTPDGRSLMALRSSAYERMHTLQEPLWTGRAFGPLRQADLIAVPLQGGAAKVVATGQMSGTPQFTRDPARVFIVSDQGLDSIGLDGADRQTVLSATGPGFYFQSTDVPADDIMISPDGRWALIQIAQQLQLVGVPAPGDAATPIDLNRPRTPHRKLTSVGADFFGWADGGRTITWAVGSTFYRRPLSGVVLDPPDTPVDQGDRPMPGKGSVEAFRASVEVPRDRGPAPVVLRGATAVTMKGDEVIADADIVVRDGRIAAIGPRGQVSLPAGAAIEDLGGRFVTPGFIDVHDHFGEIRRGVLDFDDWGFKATLAYGVTTALDPSTLSIDMLAYQDLIEAGQVVAPRLYSTATAVFSYNRFTSLQQVEDVVSRYVEHYRTRNLKEYRTGPRRVRQWVAMAARDQGSMPTTEGALDMKLDLTQILDGFSGNEHTLAAVPLYRDVVELLARSGTSYDVTMEISHGGPPAGEGFIAATRPYDDPKVAAFYPRFVRDKLFTRVHWVDPREEIYPQVAASAGAVQRAGGVVGIGSHGNYPGIGYHWELFAMASGGLTPREVLRAATVGSAQTIGRAGELGSLEPGKFADLLVFARDPLADIKNVGSLQQVMKNGRLYDAADLKVISPVAPRRADVSVRVGRASHEREKPTR</sequence>
<feature type="chain" id="PRO_5016263665" evidence="2">
    <location>
        <begin position="43"/>
        <end position="1111"/>
    </location>
</feature>
<gene>
    <name evidence="4" type="ORF">DJ021_10615</name>
</gene>
<feature type="domain" description="Amidohydrolase-related" evidence="3">
    <location>
        <begin position="966"/>
        <end position="1076"/>
    </location>
</feature>
<dbReference type="SUPFAM" id="SSF51338">
    <property type="entry name" value="Composite domain of metallo-dependent hydrolases"/>
    <property type="match status" value="1"/>
</dbReference>
<organism evidence="4 5">
    <name type="scientific">Phenylobacterium hankyongense</name>
    <dbReference type="NCBI Taxonomy" id="1813876"/>
    <lineage>
        <taxon>Bacteria</taxon>
        <taxon>Pseudomonadati</taxon>
        <taxon>Pseudomonadota</taxon>
        <taxon>Alphaproteobacteria</taxon>
        <taxon>Caulobacterales</taxon>
        <taxon>Caulobacteraceae</taxon>
        <taxon>Phenylobacterium</taxon>
    </lineage>
</organism>
<dbReference type="Pfam" id="PF26549">
    <property type="entry name" value="Tricorn_N"/>
    <property type="match status" value="1"/>
</dbReference>
<dbReference type="EMBL" id="QFYP01000001">
    <property type="protein sequence ID" value="RAK60221.1"/>
    <property type="molecule type" value="Genomic_DNA"/>
</dbReference>
<protein>
    <submittedName>
        <fullName evidence="4">Amidohydrolase</fullName>
    </submittedName>
</protein>
<dbReference type="InterPro" id="IPR032466">
    <property type="entry name" value="Metal_Hydrolase"/>
</dbReference>
<feature type="region of interest" description="Disordered" evidence="1">
    <location>
        <begin position="1"/>
        <end position="21"/>
    </location>
</feature>
<dbReference type="Proteomes" id="UP000249842">
    <property type="component" value="Unassembled WGS sequence"/>
</dbReference>
<evidence type="ECO:0000259" key="3">
    <source>
        <dbReference type="Pfam" id="PF01979"/>
    </source>
</evidence>
<evidence type="ECO:0000256" key="1">
    <source>
        <dbReference type="SAM" id="MobiDB-lite"/>
    </source>
</evidence>
<keyword evidence="5" id="KW-1185">Reference proteome</keyword>
<dbReference type="Gene3D" id="3.20.20.140">
    <property type="entry name" value="Metal-dependent hydrolases"/>
    <property type="match status" value="1"/>
</dbReference>
<reference evidence="5" key="1">
    <citation type="submission" date="2018-05" db="EMBL/GenBank/DDBJ databases">
        <authorList>
            <person name="Li X."/>
        </authorList>
    </citation>
    <scope>NUCLEOTIDE SEQUENCE [LARGE SCALE GENOMIC DNA]</scope>
    <source>
        <strain evidence="5">HKS-05</strain>
    </source>
</reference>
<dbReference type="InterPro" id="IPR051781">
    <property type="entry name" value="Metallo-dep_Hydrolase"/>
</dbReference>
<dbReference type="InterPro" id="IPR006680">
    <property type="entry name" value="Amidohydro-rel"/>
</dbReference>
<evidence type="ECO:0000256" key="2">
    <source>
        <dbReference type="SAM" id="SignalP"/>
    </source>
</evidence>
<dbReference type="Gene3D" id="1.20.58.520">
    <property type="entry name" value="Amidohydrolase"/>
    <property type="match status" value="1"/>
</dbReference>
<keyword evidence="4" id="KW-0378">Hydrolase</keyword>
<comment type="caution">
    <text evidence="4">The sequence shown here is derived from an EMBL/GenBank/DDBJ whole genome shotgun (WGS) entry which is preliminary data.</text>
</comment>
<dbReference type="GO" id="GO:0016810">
    <property type="term" value="F:hydrolase activity, acting on carbon-nitrogen (but not peptide) bonds"/>
    <property type="evidence" value="ECO:0007669"/>
    <property type="project" value="InterPro"/>
</dbReference>
<evidence type="ECO:0000313" key="5">
    <source>
        <dbReference type="Proteomes" id="UP000249842"/>
    </source>
</evidence>
<dbReference type="Pfam" id="PF07676">
    <property type="entry name" value="PD40"/>
    <property type="match status" value="2"/>
</dbReference>
<feature type="signal peptide" evidence="2">
    <location>
        <begin position="1"/>
        <end position="42"/>
    </location>
</feature>
<dbReference type="SUPFAM" id="SSF69304">
    <property type="entry name" value="Tricorn protease N-terminal domain"/>
    <property type="match status" value="1"/>
</dbReference>
<accession>A0A328B189</accession>
<evidence type="ECO:0000313" key="4">
    <source>
        <dbReference type="EMBL" id="RAK60221.1"/>
    </source>
</evidence>
<proteinExistence type="predicted"/>
<dbReference type="Gene3D" id="2.30.40.10">
    <property type="entry name" value="Urease, subunit C, domain 1"/>
    <property type="match status" value="2"/>
</dbReference>
<dbReference type="Gene3D" id="3.30.110.90">
    <property type="entry name" value="Amidohydrolase"/>
    <property type="match status" value="1"/>
</dbReference>
<dbReference type="PANTHER" id="PTHR43135">
    <property type="entry name" value="ALPHA-D-RIBOSE 1-METHYLPHOSPHONATE 5-TRIPHOSPHATE DIPHOSPHATASE"/>
    <property type="match status" value="1"/>
</dbReference>
<dbReference type="InterPro" id="IPR011042">
    <property type="entry name" value="6-blade_b-propeller_TolB-like"/>
</dbReference>
<dbReference type="SUPFAM" id="SSF51556">
    <property type="entry name" value="Metallo-dependent hydrolases"/>
    <property type="match status" value="1"/>
</dbReference>
<dbReference type="AlphaFoldDB" id="A0A328B189"/>
<dbReference type="Gene3D" id="2.120.10.30">
    <property type="entry name" value="TolB, C-terminal domain"/>
    <property type="match status" value="2"/>
</dbReference>
<keyword evidence="2" id="KW-0732">Signal</keyword>
<dbReference type="PANTHER" id="PTHR43135:SF3">
    <property type="entry name" value="ALPHA-D-RIBOSE 1-METHYLPHOSPHONATE 5-TRIPHOSPHATE DIPHOSPHATASE"/>
    <property type="match status" value="1"/>
</dbReference>
<dbReference type="Pfam" id="PF01979">
    <property type="entry name" value="Amidohydro_1"/>
    <property type="match status" value="1"/>
</dbReference>
<dbReference type="InterPro" id="IPR011059">
    <property type="entry name" value="Metal-dep_hydrolase_composite"/>
</dbReference>
<name>A0A328B189_9CAUL</name>